<feature type="domain" description="Glycosyltransferase subfamily 4-like N-terminal" evidence="4">
    <location>
        <begin position="13"/>
        <end position="137"/>
    </location>
</feature>
<evidence type="ECO:0000256" key="1">
    <source>
        <dbReference type="ARBA" id="ARBA00022676"/>
    </source>
</evidence>
<gene>
    <name evidence="5" type="ORF">E0F76_14905</name>
</gene>
<accession>A0A4V2YYZ0</accession>
<feature type="domain" description="Glycosyl transferase family 1" evidence="3">
    <location>
        <begin position="186"/>
        <end position="348"/>
    </location>
</feature>
<keyword evidence="6" id="KW-1185">Reference proteome</keyword>
<dbReference type="Pfam" id="PF13439">
    <property type="entry name" value="Glyco_transf_4"/>
    <property type="match status" value="1"/>
</dbReference>
<dbReference type="InterPro" id="IPR001296">
    <property type="entry name" value="Glyco_trans_1"/>
</dbReference>
<dbReference type="GO" id="GO:0016757">
    <property type="term" value="F:glycosyltransferase activity"/>
    <property type="evidence" value="ECO:0007669"/>
    <property type="project" value="UniProtKB-KW"/>
</dbReference>
<reference evidence="5 6" key="1">
    <citation type="submission" date="2019-03" db="EMBL/GenBank/DDBJ databases">
        <title>Flavobacterium AR-3-4 sp. nov. isolated from arctic soil.</title>
        <authorList>
            <person name="Chaudhary D.K."/>
        </authorList>
    </citation>
    <scope>NUCLEOTIDE SEQUENCE [LARGE SCALE GENOMIC DNA]</scope>
    <source>
        <strain evidence="5 6">AR-3-4</strain>
    </source>
</reference>
<organism evidence="5 6">
    <name type="scientific">Flavobacterium cellulosilyticum</name>
    <dbReference type="NCBI Taxonomy" id="2541731"/>
    <lineage>
        <taxon>Bacteria</taxon>
        <taxon>Pseudomonadati</taxon>
        <taxon>Bacteroidota</taxon>
        <taxon>Flavobacteriia</taxon>
        <taxon>Flavobacteriales</taxon>
        <taxon>Flavobacteriaceae</taxon>
        <taxon>Flavobacterium</taxon>
    </lineage>
</organism>
<dbReference type="InterPro" id="IPR028098">
    <property type="entry name" value="Glyco_trans_4-like_N"/>
</dbReference>
<dbReference type="SUPFAM" id="SSF53756">
    <property type="entry name" value="UDP-Glycosyltransferase/glycogen phosphorylase"/>
    <property type="match status" value="1"/>
</dbReference>
<evidence type="ECO:0000256" key="2">
    <source>
        <dbReference type="ARBA" id="ARBA00022679"/>
    </source>
</evidence>
<dbReference type="EMBL" id="SMFK01000012">
    <property type="protein sequence ID" value="TDD95067.1"/>
    <property type="molecule type" value="Genomic_DNA"/>
</dbReference>
<comment type="caution">
    <text evidence="5">The sequence shown here is derived from an EMBL/GenBank/DDBJ whole genome shotgun (WGS) entry which is preliminary data.</text>
</comment>
<evidence type="ECO:0000313" key="5">
    <source>
        <dbReference type="EMBL" id="TDD95067.1"/>
    </source>
</evidence>
<evidence type="ECO:0000259" key="4">
    <source>
        <dbReference type="Pfam" id="PF13439"/>
    </source>
</evidence>
<dbReference type="Gene3D" id="3.40.50.2000">
    <property type="entry name" value="Glycogen Phosphorylase B"/>
    <property type="match status" value="2"/>
</dbReference>
<dbReference type="PANTHER" id="PTHR12526:SF629">
    <property type="entry name" value="TEICHURONIC ACID BIOSYNTHESIS GLYCOSYLTRANSFERASE TUAH-RELATED"/>
    <property type="match status" value="1"/>
</dbReference>
<keyword evidence="1" id="KW-0328">Glycosyltransferase</keyword>
<protein>
    <submittedName>
        <fullName evidence="5">Glycosyltransferase family 1 protein</fullName>
    </submittedName>
</protein>
<keyword evidence="2 5" id="KW-0808">Transferase</keyword>
<dbReference type="PANTHER" id="PTHR12526">
    <property type="entry name" value="GLYCOSYLTRANSFERASE"/>
    <property type="match status" value="1"/>
</dbReference>
<dbReference type="OrthoDB" id="7560678at2"/>
<dbReference type="Proteomes" id="UP000295479">
    <property type="component" value="Unassembled WGS sequence"/>
</dbReference>
<dbReference type="Pfam" id="PF00534">
    <property type="entry name" value="Glycos_transf_1"/>
    <property type="match status" value="1"/>
</dbReference>
<evidence type="ECO:0000313" key="6">
    <source>
        <dbReference type="Proteomes" id="UP000295479"/>
    </source>
</evidence>
<proteinExistence type="predicted"/>
<dbReference type="RefSeq" id="WP_132007812.1">
    <property type="nucleotide sequence ID" value="NZ_SMFK01000012.1"/>
</dbReference>
<dbReference type="AlphaFoldDB" id="A0A4V2YYZ0"/>
<sequence length="368" mass="42169">MKVIHILNSLKFSGAEIMYVDAAPIFQAKGCELTVMATADKLGEYATYFEKAGYQVLHLSMPPLKNYLRRIHYYKTIIKLLRKEQYDVVHIHSSAARWGFAFCAWVANIKSIYTFHNVFSSRFLSYPYHYLQRWSAKKVFKCQFQTISDSVHDNELKRYHNETIKVYNWYGNARYYPASEGEKVTVRKELGIGEQTLVLISVGGCSHVKRHTDIIKALPLILKLIPDCLYLHLGKGCSEEEEKQLANDLGVANHIRFCGNQEAVRKHLIASDIYLMPSRFEGIPITTIEAMACKIPAILYDVPGLCDFNKSGKNSVLIAEDYHVLADSVIELFSNKKEATKIAKKAKNFVDSTFSIEDNVHRIYDLYR</sequence>
<evidence type="ECO:0000259" key="3">
    <source>
        <dbReference type="Pfam" id="PF00534"/>
    </source>
</evidence>
<name>A0A4V2YYZ0_9FLAO</name>